<comment type="caution">
    <text evidence="4">The sequence shown here is derived from an EMBL/GenBank/DDBJ whole genome shotgun (WGS) entry which is preliminary data.</text>
</comment>
<evidence type="ECO:0000256" key="1">
    <source>
        <dbReference type="SAM" id="Phobius"/>
    </source>
</evidence>
<evidence type="ECO:0000313" key="4">
    <source>
        <dbReference type="EMBL" id="GAA2486967.1"/>
    </source>
</evidence>
<feature type="domain" description="DUF1707" evidence="2">
    <location>
        <begin position="14"/>
        <end position="66"/>
    </location>
</feature>
<organism evidence="4 5">
    <name type="scientific">Streptomyces thermolineatus</name>
    <dbReference type="NCBI Taxonomy" id="44033"/>
    <lineage>
        <taxon>Bacteria</taxon>
        <taxon>Bacillati</taxon>
        <taxon>Actinomycetota</taxon>
        <taxon>Actinomycetes</taxon>
        <taxon>Kitasatosporales</taxon>
        <taxon>Streptomycetaceae</taxon>
        <taxon>Streptomyces</taxon>
    </lineage>
</organism>
<protein>
    <recommendedName>
        <fullName evidence="6">DUF4190 domain-containing protein</fullName>
    </recommendedName>
</protein>
<keyword evidence="1" id="KW-0812">Transmembrane</keyword>
<sequence>MSLQPWQGGQPAGMRAGHMDRERAVDVLKAAYAEGRLSPQEYEQRIGLAYGATTYGDLARLVADVPQGPVPMMTGFPQQHPLVPPTFLPAPKPPTNGMAVGALVCGVATFVTWGVAGVPAVVLGHMAKAQIRRTGEEGEGMATAGLVLGYLSFAFWAVVLFFVTAVAVGSS</sequence>
<evidence type="ECO:0000313" key="5">
    <source>
        <dbReference type="Proteomes" id="UP001501358"/>
    </source>
</evidence>
<name>A0ABN3LMQ2_9ACTN</name>
<dbReference type="PANTHER" id="PTHR40763">
    <property type="entry name" value="MEMBRANE PROTEIN-RELATED"/>
    <property type="match status" value="1"/>
</dbReference>
<feature type="transmembrane region" description="Helical" evidence="1">
    <location>
        <begin position="98"/>
        <end position="123"/>
    </location>
</feature>
<dbReference type="Proteomes" id="UP001501358">
    <property type="component" value="Unassembled WGS sequence"/>
</dbReference>
<evidence type="ECO:0000259" key="2">
    <source>
        <dbReference type="Pfam" id="PF08044"/>
    </source>
</evidence>
<reference evidence="4 5" key="1">
    <citation type="journal article" date="2019" name="Int. J. Syst. Evol. Microbiol.">
        <title>The Global Catalogue of Microorganisms (GCM) 10K type strain sequencing project: providing services to taxonomists for standard genome sequencing and annotation.</title>
        <authorList>
            <consortium name="The Broad Institute Genomics Platform"/>
            <consortium name="The Broad Institute Genome Sequencing Center for Infectious Disease"/>
            <person name="Wu L."/>
            <person name="Ma J."/>
        </authorList>
    </citation>
    <scope>NUCLEOTIDE SEQUENCE [LARGE SCALE GENOMIC DNA]</scope>
    <source>
        <strain evidence="4 5">JCM 6307</strain>
    </source>
</reference>
<dbReference type="PANTHER" id="PTHR40763:SF4">
    <property type="entry name" value="DUF1707 DOMAIN-CONTAINING PROTEIN"/>
    <property type="match status" value="1"/>
</dbReference>
<dbReference type="RefSeq" id="WP_344383209.1">
    <property type="nucleotide sequence ID" value="NZ_BAAATA010000011.1"/>
</dbReference>
<accession>A0ABN3LMQ2</accession>
<feature type="transmembrane region" description="Helical" evidence="1">
    <location>
        <begin position="144"/>
        <end position="168"/>
    </location>
</feature>
<evidence type="ECO:0000259" key="3">
    <source>
        <dbReference type="Pfam" id="PF13828"/>
    </source>
</evidence>
<feature type="domain" description="DUF4190" evidence="3">
    <location>
        <begin position="98"/>
        <end position="158"/>
    </location>
</feature>
<dbReference type="Pfam" id="PF13828">
    <property type="entry name" value="DUF4190"/>
    <property type="match status" value="1"/>
</dbReference>
<keyword evidence="5" id="KW-1185">Reference proteome</keyword>
<evidence type="ECO:0008006" key="6">
    <source>
        <dbReference type="Google" id="ProtNLM"/>
    </source>
</evidence>
<dbReference type="Pfam" id="PF08044">
    <property type="entry name" value="DUF1707"/>
    <property type="match status" value="1"/>
</dbReference>
<dbReference type="InterPro" id="IPR025241">
    <property type="entry name" value="DUF4190"/>
</dbReference>
<proteinExistence type="predicted"/>
<dbReference type="InterPro" id="IPR012551">
    <property type="entry name" value="DUF1707_SHOCT-like"/>
</dbReference>
<keyword evidence="1" id="KW-1133">Transmembrane helix</keyword>
<gene>
    <name evidence="4" type="ORF">GCM10010406_23910</name>
</gene>
<keyword evidence="1" id="KW-0472">Membrane</keyword>
<dbReference type="EMBL" id="BAAATA010000011">
    <property type="protein sequence ID" value="GAA2486967.1"/>
    <property type="molecule type" value="Genomic_DNA"/>
</dbReference>